<dbReference type="InterPro" id="IPR010775">
    <property type="entry name" value="DUF1365"/>
</dbReference>
<dbReference type="Pfam" id="PF07103">
    <property type="entry name" value="DUF1365"/>
    <property type="match status" value="1"/>
</dbReference>
<proteinExistence type="predicted"/>
<dbReference type="PANTHER" id="PTHR33973">
    <property type="entry name" value="OS07G0153300 PROTEIN"/>
    <property type="match status" value="1"/>
</dbReference>
<organism evidence="1 2">
    <name type="scientific">Hyphobacterium vulgare</name>
    <dbReference type="NCBI Taxonomy" id="1736751"/>
    <lineage>
        <taxon>Bacteria</taxon>
        <taxon>Pseudomonadati</taxon>
        <taxon>Pseudomonadota</taxon>
        <taxon>Alphaproteobacteria</taxon>
        <taxon>Maricaulales</taxon>
        <taxon>Maricaulaceae</taxon>
        <taxon>Hyphobacterium</taxon>
    </lineage>
</organism>
<comment type="caution">
    <text evidence="1">The sequence shown here is derived from an EMBL/GenBank/DDBJ whole genome shotgun (WGS) entry which is preliminary data.</text>
</comment>
<dbReference type="RefSeq" id="WP_343163638.1">
    <property type="nucleotide sequence ID" value="NZ_JBHRSV010000001.1"/>
</dbReference>
<accession>A0ABV6ZT95</accession>
<dbReference type="PANTHER" id="PTHR33973:SF4">
    <property type="entry name" value="OS07G0153300 PROTEIN"/>
    <property type="match status" value="1"/>
</dbReference>
<evidence type="ECO:0000313" key="2">
    <source>
        <dbReference type="Proteomes" id="UP001595379"/>
    </source>
</evidence>
<evidence type="ECO:0000313" key="1">
    <source>
        <dbReference type="EMBL" id="MFC2924650.1"/>
    </source>
</evidence>
<keyword evidence="2" id="KW-1185">Reference proteome</keyword>
<dbReference type="Proteomes" id="UP001595379">
    <property type="component" value="Unassembled WGS sequence"/>
</dbReference>
<reference evidence="2" key="1">
    <citation type="journal article" date="2019" name="Int. J. Syst. Evol. Microbiol.">
        <title>The Global Catalogue of Microorganisms (GCM) 10K type strain sequencing project: providing services to taxonomists for standard genome sequencing and annotation.</title>
        <authorList>
            <consortium name="The Broad Institute Genomics Platform"/>
            <consortium name="The Broad Institute Genome Sequencing Center for Infectious Disease"/>
            <person name="Wu L."/>
            <person name="Ma J."/>
        </authorList>
    </citation>
    <scope>NUCLEOTIDE SEQUENCE [LARGE SCALE GENOMIC DNA]</scope>
    <source>
        <strain evidence="2">KCTC 52487</strain>
    </source>
</reference>
<dbReference type="EMBL" id="JBHRSV010000001">
    <property type="protein sequence ID" value="MFC2924650.1"/>
    <property type="molecule type" value="Genomic_DNA"/>
</dbReference>
<gene>
    <name evidence="1" type="ORF">ACFOOR_00860</name>
</gene>
<protein>
    <submittedName>
        <fullName evidence="1">DUF1365 domain-containing protein</fullName>
    </submittedName>
</protein>
<name>A0ABV6ZT95_9PROT</name>
<sequence>MTLPALSLWPGRTVHARTKPFTHRFGYRIAYIGLDLDRLDEAGRQSRWFSVGKLNLFSFHPGDHGARDGSDLRDWAIRRFGEVGVDLEGGTIRLICQPRVLGYQFNPISVWLGYGPEGDLRGALYEVHNTFGDAHSYGVRINTGDDLHHRAAKSFHVSPFFGVEGQYGFSLKPGEDRLGLSIVKSVGGETDFTASMTLLRHPATSKSIWTLFLRQPFSTHKTIAAIHFEALKLWLKGARYHPRPAPPARPLTSARFGSGPVSE</sequence>